<dbReference type="RefSeq" id="WP_366086466.1">
    <property type="nucleotide sequence ID" value="NZ_JBFASG010000001.1"/>
</dbReference>
<comment type="caution">
    <text evidence="1">The sequence shown here is derived from an EMBL/GenBank/DDBJ whole genome shotgun (WGS) entry which is preliminary data.</text>
</comment>
<evidence type="ECO:0008006" key="3">
    <source>
        <dbReference type="Google" id="ProtNLM"/>
    </source>
</evidence>
<reference evidence="1 2" key="1">
    <citation type="submission" date="2024-06" db="EMBL/GenBank/DDBJ databases">
        <title>The Natural Products Discovery Center: Release of the First 8490 Sequenced Strains for Exploring Actinobacteria Biosynthetic Diversity.</title>
        <authorList>
            <person name="Kalkreuter E."/>
            <person name="Kautsar S.A."/>
            <person name="Yang D."/>
            <person name="Bader C.D."/>
            <person name="Teijaro C.N."/>
            <person name="Fluegel L."/>
            <person name="Davis C.M."/>
            <person name="Simpson J.R."/>
            <person name="Lauterbach L."/>
            <person name="Steele A.D."/>
            <person name="Gui C."/>
            <person name="Meng S."/>
            <person name="Li G."/>
            <person name="Viehrig K."/>
            <person name="Ye F."/>
            <person name="Su P."/>
            <person name="Kiefer A.F."/>
            <person name="Nichols A."/>
            <person name="Cepeda A.J."/>
            <person name="Yan W."/>
            <person name="Fan B."/>
            <person name="Jiang Y."/>
            <person name="Adhikari A."/>
            <person name="Zheng C.-J."/>
            <person name="Schuster L."/>
            <person name="Cowan T.M."/>
            <person name="Smanski M.J."/>
            <person name="Chevrette M.G."/>
            <person name="De Carvalho L.P.S."/>
            <person name="Shen B."/>
        </authorList>
    </citation>
    <scope>NUCLEOTIDE SEQUENCE [LARGE SCALE GENOMIC DNA]</scope>
    <source>
        <strain evidence="1 2">NPDC053791</strain>
    </source>
</reference>
<proteinExistence type="predicted"/>
<accession>A0ABV3IM95</accession>
<keyword evidence="2" id="KW-1185">Reference proteome</keyword>
<dbReference type="Proteomes" id="UP001552479">
    <property type="component" value="Unassembled WGS sequence"/>
</dbReference>
<evidence type="ECO:0000313" key="1">
    <source>
        <dbReference type="EMBL" id="MEV4921610.1"/>
    </source>
</evidence>
<sequence length="55" mass="6261">MDDDRQSPNPPRCVRFEAADDVTRCRICNKPVCRACLGIRHYHEGYGVVPANATW</sequence>
<dbReference type="EMBL" id="JBFASG010000001">
    <property type="protein sequence ID" value="MEV4921610.1"/>
    <property type="molecule type" value="Genomic_DNA"/>
</dbReference>
<protein>
    <recommendedName>
        <fullName evidence="3">B box-type domain-containing protein</fullName>
    </recommendedName>
</protein>
<gene>
    <name evidence="1" type="ORF">AB0L03_01935</name>
</gene>
<evidence type="ECO:0000313" key="2">
    <source>
        <dbReference type="Proteomes" id="UP001552479"/>
    </source>
</evidence>
<organism evidence="1 2">
    <name type="scientific">Streptomyces roseoverticillatus</name>
    <dbReference type="NCBI Taxonomy" id="66429"/>
    <lineage>
        <taxon>Bacteria</taxon>
        <taxon>Bacillati</taxon>
        <taxon>Actinomycetota</taxon>
        <taxon>Actinomycetes</taxon>
        <taxon>Kitasatosporales</taxon>
        <taxon>Streptomycetaceae</taxon>
        <taxon>Streptomyces</taxon>
    </lineage>
</organism>
<name>A0ABV3IM95_9ACTN</name>